<organism evidence="2 3">
    <name type="scientific">Zizania palustris</name>
    <name type="common">Northern wild rice</name>
    <dbReference type="NCBI Taxonomy" id="103762"/>
    <lineage>
        <taxon>Eukaryota</taxon>
        <taxon>Viridiplantae</taxon>
        <taxon>Streptophyta</taxon>
        <taxon>Embryophyta</taxon>
        <taxon>Tracheophyta</taxon>
        <taxon>Spermatophyta</taxon>
        <taxon>Magnoliopsida</taxon>
        <taxon>Liliopsida</taxon>
        <taxon>Poales</taxon>
        <taxon>Poaceae</taxon>
        <taxon>BOP clade</taxon>
        <taxon>Oryzoideae</taxon>
        <taxon>Oryzeae</taxon>
        <taxon>Zizaniinae</taxon>
        <taxon>Zizania</taxon>
    </lineage>
</organism>
<feature type="compositionally biased region" description="Basic and acidic residues" evidence="1">
    <location>
        <begin position="24"/>
        <end position="37"/>
    </location>
</feature>
<keyword evidence="3" id="KW-1185">Reference proteome</keyword>
<protein>
    <submittedName>
        <fullName evidence="2">Uncharacterized protein</fullName>
    </submittedName>
</protein>
<reference evidence="2" key="2">
    <citation type="submission" date="2021-02" db="EMBL/GenBank/DDBJ databases">
        <authorList>
            <person name="Kimball J.A."/>
            <person name="Haas M.W."/>
            <person name="Macchietto M."/>
            <person name="Kono T."/>
            <person name="Duquette J."/>
            <person name="Shao M."/>
        </authorList>
    </citation>
    <scope>NUCLEOTIDE SEQUENCE</scope>
    <source>
        <tissue evidence="2">Fresh leaf tissue</tissue>
    </source>
</reference>
<dbReference type="AlphaFoldDB" id="A0A8J5W529"/>
<name>A0A8J5W529_ZIZPA</name>
<evidence type="ECO:0000313" key="3">
    <source>
        <dbReference type="Proteomes" id="UP000729402"/>
    </source>
</evidence>
<reference evidence="2" key="1">
    <citation type="journal article" date="2021" name="bioRxiv">
        <title>Whole Genome Assembly and Annotation of Northern Wild Rice, Zizania palustris L., Supports a Whole Genome Duplication in the Zizania Genus.</title>
        <authorList>
            <person name="Haas M."/>
            <person name="Kono T."/>
            <person name="Macchietto M."/>
            <person name="Millas R."/>
            <person name="McGilp L."/>
            <person name="Shao M."/>
            <person name="Duquette J."/>
            <person name="Hirsch C.N."/>
            <person name="Kimball J."/>
        </authorList>
    </citation>
    <scope>NUCLEOTIDE SEQUENCE</scope>
    <source>
        <tissue evidence="2">Fresh leaf tissue</tissue>
    </source>
</reference>
<evidence type="ECO:0000313" key="2">
    <source>
        <dbReference type="EMBL" id="KAG8077179.1"/>
    </source>
</evidence>
<evidence type="ECO:0000256" key="1">
    <source>
        <dbReference type="SAM" id="MobiDB-lite"/>
    </source>
</evidence>
<dbReference type="Proteomes" id="UP000729402">
    <property type="component" value="Unassembled WGS sequence"/>
</dbReference>
<accession>A0A8J5W529</accession>
<feature type="region of interest" description="Disordered" evidence="1">
    <location>
        <begin position="24"/>
        <end position="96"/>
    </location>
</feature>
<feature type="compositionally biased region" description="Low complexity" evidence="1">
    <location>
        <begin position="41"/>
        <end position="50"/>
    </location>
</feature>
<sequence length="96" mass="10763">MPHWGVNFKLFLSVYSEMQLRLKDAGTEKKAASHDPPSRPPRSSRLQQPLCFTPSASLRRRPMSTTSTPISPRIHSSRTCSPSIRPPNTSSTSLRM</sequence>
<gene>
    <name evidence="2" type="ORF">GUJ93_ZPchr0006g45288</name>
</gene>
<proteinExistence type="predicted"/>
<feature type="compositionally biased region" description="Polar residues" evidence="1">
    <location>
        <begin position="77"/>
        <end position="96"/>
    </location>
</feature>
<comment type="caution">
    <text evidence="2">The sequence shown here is derived from an EMBL/GenBank/DDBJ whole genome shotgun (WGS) entry which is preliminary data.</text>
</comment>
<dbReference type="EMBL" id="JAAALK010000283">
    <property type="protein sequence ID" value="KAG8077179.1"/>
    <property type="molecule type" value="Genomic_DNA"/>
</dbReference>